<organism evidence="2 3">
    <name type="scientific">Melipona bicolor</name>
    <dbReference type="NCBI Taxonomy" id="60889"/>
    <lineage>
        <taxon>Eukaryota</taxon>
        <taxon>Metazoa</taxon>
        <taxon>Ecdysozoa</taxon>
        <taxon>Arthropoda</taxon>
        <taxon>Hexapoda</taxon>
        <taxon>Insecta</taxon>
        <taxon>Pterygota</taxon>
        <taxon>Neoptera</taxon>
        <taxon>Endopterygota</taxon>
        <taxon>Hymenoptera</taxon>
        <taxon>Apocrita</taxon>
        <taxon>Aculeata</taxon>
        <taxon>Apoidea</taxon>
        <taxon>Anthophila</taxon>
        <taxon>Apidae</taxon>
        <taxon>Melipona</taxon>
    </lineage>
</organism>
<gene>
    <name evidence="2" type="ORF">K0M31_009392</name>
</gene>
<evidence type="ECO:0000313" key="2">
    <source>
        <dbReference type="EMBL" id="KAK1122166.1"/>
    </source>
</evidence>
<dbReference type="EMBL" id="JAHYIQ010000023">
    <property type="protein sequence ID" value="KAK1122166.1"/>
    <property type="molecule type" value="Genomic_DNA"/>
</dbReference>
<evidence type="ECO:0000256" key="1">
    <source>
        <dbReference type="SAM" id="MobiDB-lite"/>
    </source>
</evidence>
<dbReference type="AlphaFoldDB" id="A0AA40KJ89"/>
<feature type="compositionally biased region" description="Low complexity" evidence="1">
    <location>
        <begin position="44"/>
        <end position="59"/>
    </location>
</feature>
<proteinExistence type="predicted"/>
<keyword evidence="3" id="KW-1185">Reference proteome</keyword>
<feature type="region of interest" description="Disordered" evidence="1">
    <location>
        <begin position="44"/>
        <end position="66"/>
    </location>
</feature>
<protein>
    <submittedName>
        <fullName evidence="2">Uncharacterized protein</fullName>
    </submittedName>
</protein>
<dbReference type="Proteomes" id="UP001177670">
    <property type="component" value="Unassembled WGS sequence"/>
</dbReference>
<reference evidence="2" key="1">
    <citation type="submission" date="2021-10" db="EMBL/GenBank/DDBJ databases">
        <title>Melipona bicolor Genome sequencing and assembly.</title>
        <authorList>
            <person name="Araujo N.S."/>
            <person name="Arias M.C."/>
        </authorList>
    </citation>
    <scope>NUCLEOTIDE SEQUENCE</scope>
    <source>
        <strain evidence="2">USP_2M_L1-L4_2017</strain>
        <tissue evidence="2">Whole body</tissue>
    </source>
</reference>
<evidence type="ECO:0000313" key="3">
    <source>
        <dbReference type="Proteomes" id="UP001177670"/>
    </source>
</evidence>
<name>A0AA40KJ89_9HYME</name>
<comment type="caution">
    <text evidence="2">The sequence shown here is derived from an EMBL/GenBank/DDBJ whole genome shotgun (WGS) entry which is preliminary data.</text>
</comment>
<accession>A0AA40KJ89</accession>
<sequence length="66" mass="7207">MSRGDGWEEAALRADSSDLYRASSASSARVAFFGEINVDSYNINDNNNNNNNNNNNTPNILQPGMP</sequence>